<reference evidence="2" key="1">
    <citation type="submission" date="2012-11" db="EMBL/GenBank/DDBJ databases">
        <title>Dependencies among metagenomic species, viruses, plasmids and units of genetic variation.</title>
        <authorList>
            <person name="Nielsen H.B."/>
            <person name="Almeida M."/>
            <person name="Juncker A.S."/>
            <person name="Rasmussen S."/>
            <person name="Li J."/>
            <person name="Sunagawa S."/>
            <person name="Plichta D."/>
            <person name="Gautier L."/>
            <person name="Le Chatelier E."/>
            <person name="Peletier E."/>
            <person name="Bonde I."/>
            <person name="Nielsen T."/>
            <person name="Manichanh C."/>
            <person name="Arumugam M."/>
            <person name="Batto J."/>
            <person name="Santos M.B.Q.D."/>
            <person name="Blom N."/>
            <person name="Borruel N."/>
            <person name="Burgdorf K.S."/>
            <person name="Boumezbeur F."/>
            <person name="Casellas F."/>
            <person name="Dore J."/>
            <person name="Guarner F."/>
            <person name="Hansen T."/>
            <person name="Hildebrand F."/>
            <person name="Kaas R.S."/>
            <person name="Kennedy S."/>
            <person name="Kristiansen K."/>
            <person name="Kultima J.R."/>
            <person name="Leonard P."/>
            <person name="Levenez F."/>
            <person name="Lund O."/>
            <person name="Moumen B."/>
            <person name="Le Paslier D."/>
            <person name="Pons N."/>
            <person name="Pedersen O."/>
            <person name="Prifti E."/>
            <person name="Qin J."/>
            <person name="Raes J."/>
            <person name="Tap J."/>
            <person name="Tims S."/>
            <person name="Ussery D.W."/>
            <person name="Yamada T."/>
            <person name="MetaHit consortium"/>
            <person name="Renault P."/>
            <person name="Sicheritz-Ponten T."/>
            <person name="Bork P."/>
            <person name="Wang J."/>
            <person name="Brunak S."/>
            <person name="Ehrlich S.D."/>
        </authorList>
    </citation>
    <scope>NUCLEOTIDE SEQUENCE [LARGE SCALE GENOMIC DNA]</scope>
</reference>
<feature type="transmembrane region" description="Helical" evidence="1">
    <location>
        <begin position="561"/>
        <end position="577"/>
    </location>
</feature>
<feature type="transmembrane region" description="Helical" evidence="1">
    <location>
        <begin position="181"/>
        <end position="200"/>
    </location>
</feature>
<accession>R7AAP1</accession>
<feature type="transmembrane region" description="Helical" evidence="1">
    <location>
        <begin position="535"/>
        <end position="555"/>
    </location>
</feature>
<feature type="transmembrane region" description="Helical" evidence="1">
    <location>
        <begin position="508"/>
        <end position="528"/>
    </location>
</feature>
<feature type="transmembrane region" description="Helical" evidence="1">
    <location>
        <begin position="150"/>
        <end position="169"/>
    </location>
</feature>
<name>R7AAP1_9FIRM</name>
<evidence type="ECO:0000313" key="3">
    <source>
        <dbReference type="Proteomes" id="UP000018141"/>
    </source>
</evidence>
<dbReference type="AlphaFoldDB" id="R7AAP1"/>
<comment type="caution">
    <text evidence="2">The sequence shown here is derived from an EMBL/GenBank/DDBJ whole genome shotgun (WGS) entry which is preliminary data.</text>
</comment>
<evidence type="ECO:0000313" key="2">
    <source>
        <dbReference type="EMBL" id="CDD57888.1"/>
    </source>
</evidence>
<protein>
    <submittedName>
        <fullName evidence="2">Uncharacterized protein</fullName>
    </submittedName>
</protein>
<keyword evidence="1" id="KW-0812">Transmembrane</keyword>
<dbReference type="EMBL" id="CBHH010000052">
    <property type="protein sequence ID" value="CDD57888.1"/>
    <property type="molecule type" value="Genomic_DNA"/>
</dbReference>
<proteinExistence type="predicted"/>
<keyword evidence="1" id="KW-0472">Membrane</keyword>
<feature type="transmembrane region" description="Helical" evidence="1">
    <location>
        <begin position="331"/>
        <end position="352"/>
    </location>
</feature>
<feature type="transmembrane region" description="Helical" evidence="1">
    <location>
        <begin position="120"/>
        <end position="138"/>
    </location>
</feature>
<feature type="transmembrane region" description="Helical" evidence="1">
    <location>
        <begin position="300"/>
        <end position="319"/>
    </location>
</feature>
<organism evidence="2 3">
    <name type="scientific">Bacteroides pectinophilus CAG:437</name>
    <dbReference type="NCBI Taxonomy" id="1263051"/>
    <lineage>
        <taxon>Bacteria</taxon>
        <taxon>Bacillati</taxon>
        <taxon>Bacillota</taxon>
        <taxon>Clostridia</taxon>
        <taxon>Eubacteriales</taxon>
    </lineage>
</organism>
<feature type="transmembrane region" description="Helical" evidence="1">
    <location>
        <begin position="87"/>
        <end position="108"/>
    </location>
</feature>
<evidence type="ECO:0000256" key="1">
    <source>
        <dbReference type="SAM" id="Phobius"/>
    </source>
</evidence>
<sequence length="578" mass="64568">MEKKIGVNYEHMSAAINTEYDYIIKMQDVFHWNYLVLKGNPENSEAMLQEHDVILIKKWMDIVYINMLKAKGAVMNNERFSKIIDNIFWFIAPLSMLGAVPEHIVSYYLTRNINDNVRMIIVWGILAAMVCISIVKYIELCRVNHYKNMIKTMTIPATAILILIISVLVTKGKSGSLKGLIATTIYMIPIYIVAACSVVDDAIERFTGSFKYIAIVLLPGTIMYCFDVVKAAPNIGGDFKGLVSISYLSMSITVCIIIAGLLMDAFVHGDKALCKNNIINIVCMGLYAICMSFTGGRAAFLAIVCGICVYIAAIIYWTIKESALNILSLMMKFVPVIIIVIGLIFGNFIAVANDATVMSPINRLIGGMKSVESYVEASEKVTERETASEQQSMIESEPAELSDAESYKQTQSVSNITMQKIKSICTDDKVGFFDAVALVLKKEPKDSPVWNECYNIQEKSAARIYLNKLAFYELRSHMITGMGVYGFQSLYMTYPHNIFSEALADWGVIWGGIFIALVIIAYIIVVIAGFKCKKYVPAVGIVMVLLAFMMLNGSLYTCYEVIALFTWAVSIILRFKYK</sequence>
<dbReference type="Proteomes" id="UP000018141">
    <property type="component" value="Unassembled WGS sequence"/>
</dbReference>
<feature type="transmembrane region" description="Helical" evidence="1">
    <location>
        <begin position="212"/>
        <end position="232"/>
    </location>
</feature>
<feature type="transmembrane region" description="Helical" evidence="1">
    <location>
        <begin position="244"/>
        <end position="266"/>
    </location>
</feature>
<keyword evidence="1" id="KW-1133">Transmembrane helix</keyword>
<gene>
    <name evidence="2" type="ORF">BN656_01853</name>
</gene>